<reference evidence="1 2" key="1">
    <citation type="submission" date="2016-02" db="EMBL/GenBank/DDBJ databases">
        <title>Band-tailed pigeon sequencing and assembly.</title>
        <authorList>
            <person name="Soares A.E."/>
            <person name="Novak B.J."/>
            <person name="Rice E.S."/>
            <person name="O'Connell B."/>
            <person name="Chang D."/>
            <person name="Weber S."/>
            <person name="Shapiro B."/>
        </authorList>
    </citation>
    <scope>NUCLEOTIDE SEQUENCE [LARGE SCALE GENOMIC DNA]</scope>
    <source>
        <strain evidence="1">BTP2013</strain>
        <tissue evidence="1">Blood</tissue>
    </source>
</reference>
<accession>A0A1V4KUR1</accession>
<proteinExistence type="predicted"/>
<protein>
    <submittedName>
        <fullName evidence="1">Uncharacterized protein</fullName>
    </submittedName>
</protein>
<evidence type="ECO:0000313" key="2">
    <source>
        <dbReference type="Proteomes" id="UP000190648"/>
    </source>
</evidence>
<sequence length="95" mass="10772">MEQYRSTIFGQESLKFIANFLFLEQDLLSQQHDISKHSTTTDVGYRSPNTDISGTYSAFGKGRVNKATDFHCQVVTLLLEMPGHTANYQPSRQLN</sequence>
<evidence type="ECO:0000313" key="1">
    <source>
        <dbReference type="EMBL" id="OPJ88229.1"/>
    </source>
</evidence>
<dbReference type="AlphaFoldDB" id="A0A1V4KUR1"/>
<dbReference type="EMBL" id="LSYS01001584">
    <property type="protein sequence ID" value="OPJ88229.1"/>
    <property type="molecule type" value="Genomic_DNA"/>
</dbReference>
<comment type="caution">
    <text evidence="1">The sequence shown here is derived from an EMBL/GenBank/DDBJ whole genome shotgun (WGS) entry which is preliminary data.</text>
</comment>
<dbReference type="Proteomes" id="UP000190648">
    <property type="component" value="Unassembled WGS sequence"/>
</dbReference>
<organism evidence="1 2">
    <name type="scientific">Patagioenas fasciata monilis</name>
    <dbReference type="NCBI Taxonomy" id="372326"/>
    <lineage>
        <taxon>Eukaryota</taxon>
        <taxon>Metazoa</taxon>
        <taxon>Chordata</taxon>
        <taxon>Craniata</taxon>
        <taxon>Vertebrata</taxon>
        <taxon>Euteleostomi</taxon>
        <taxon>Archelosauria</taxon>
        <taxon>Archosauria</taxon>
        <taxon>Dinosauria</taxon>
        <taxon>Saurischia</taxon>
        <taxon>Theropoda</taxon>
        <taxon>Coelurosauria</taxon>
        <taxon>Aves</taxon>
        <taxon>Neognathae</taxon>
        <taxon>Neoaves</taxon>
        <taxon>Columbimorphae</taxon>
        <taxon>Columbiformes</taxon>
        <taxon>Columbidae</taxon>
        <taxon>Patagioenas</taxon>
    </lineage>
</organism>
<gene>
    <name evidence="1" type="ORF">AV530_008218</name>
</gene>
<name>A0A1V4KUR1_PATFA</name>
<keyword evidence="2" id="KW-1185">Reference proteome</keyword>